<name>A0ABD0LZC4_9CAEN</name>
<evidence type="ECO:0000313" key="1">
    <source>
        <dbReference type="EMBL" id="KAK7504950.1"/>
    </source>
</evidence>
<dbReference type="EMBL" id="JACVVK020000013">
    <property type="protein sequence ID" value="KAK7504950.1"/>
    <property type="molecule type" value="Genomic_DNA"/>
</dbReference>
<keyword evidence="2" id="KW-1185">Reference proteome</keyword>
<comment type="caution">
    <text evidence="1">The sequence shown here is derived from an EMBL/GenBank/DDBJ whole genome shotgun (WGS) entry which is preliminary data.</text>
</comment>
<accession>A0ABD0LZC4</accession>
<sequence length="73" mass="8059">MGRPRLTDKTPDLSYGGISRLNSFSKLVRRTTSGFIQSVSVSSSVLHFFKKGTVLGSLTKYYDLRNSALTADQ</sequence>
<gene>
    <name evidence="1" type="ORF">BaRGS_00003978</name>
</gene>
<proteinExistence type="predicted"/>
<organism evidence="1 2">
    <name type="scientific">Batillaria attramentaria</name>
    <dbReference type="NCBI Taxonomy" id="370345"/>
    <lineage>
        <taxon>Eukaryota</taxon>
        <taxon>Metazoa</taxon>
        <taxon>Spiralia</taxon>
        <taxon>Lophotrochozoa</taxon>
        <taxon>Mollusca</taxon>
        <taxon>Gastropoda</taxon>
        <taxon>Caenogastropoda</taxon>
        <taxon>Sorbeoconcha</taxon>
        <taxon>Cerithioidea</taxon>
        <taxon>Batillariidae</taxon>
        <taxon>Batillaria</taxon>
    </lineage>
</organism>
<dbReference type="Proteomes" id="UP001519460">
    <property type="component" value="Unassembled WGS sequence"/>
</dbReference>
<reference evidence="1 2" key="1">
    <citation type="journal article" date="2023" name="Sci. Data">
        <title>Genome assembly of the Korean intertidal mud-creeper Batillaria attramentaria.</title>
        <authorList>
            <person name="Patra A.K."/>
            <person name="Ho P.T."/>
            <person name="Jun S."/>
            <person name="Lee S.J."/>
            <person name="Kim Y."/>
            <person name="Won Y.J."/>
        </authorList>
    </citation>
    <scope>NUCLEOTIDE SEQUENCE [LARGE SCALE GENOMIC DNA]</scope>
    <source>
        <strain evidence="1">Wonlab-2016</strain>
    </source>
</reference>
<dbReference type="AlphaFoldDB" id="A0ABD0LZC4"/>
<evidence type="ECO:0000313" key="2">
    <source>
        <dbReference type="Proteomes" id="UP001519460"/>
    </source>
</evidence>
<protein>
    <submittedName>
        <fullName evidence="1">Uncharacterized protein</fullName>
    </submittedName>
</protein>